<name>A0A835YNS1_9STRA</name>
<feature type="compositionally biased region" description="Basic and acidic residues" evidence="1">
    <location>
        <begin position="1"/>
        <end position="13"/>
    </location>
</feature>
<keyword evidence="3" id="KW-1185">Reference proteome</keyword>
<evidence type="ECO:0008006" key="4">
    <source>
        <dbReference type="Google" id="ProtNLM"/>
    </source>
</evidence>
<gene>
    <name evidence="2" type="ORF">JKP88DRAFT_350518</name>
</gene>
<reference evidence="2" key="1">
    <citation type="submission" date="2021-02" db="EMBL/GenBank/DDBJ databases">
        <title>First Annotated Genome of the Yellow-green Alga Tribonema minus.</title>
        <authorList>
            <person name="Mahan K.M."/>
        </authorList>
    </citation>
    <scope>NUCLEOTIDE SEQUENCE</scope>
    <source>
        <strain evidence="2">UTEX B ZZ1240</strain>
    </source>
</reference>
<evidence type="ECO:0000313" key="2">
    <source>
        <dbReference type="EMBL" id="KAG5177898.1"/>
    </source>
</evidence>
<comment type="caution">
    <text evidence="2">The sequence shown here is derived from an EMBL/GenBank/DDBJ whole genome shotgun (WGS) entry which is preliminary data.</text>
</comment>
<dbReference type="InterPro" id="IPR052050">
    <property type="entry name" value="SecEffector_AnkRepeat"/>
</dbReference>
<dbReference type="PANTHER" id="PTHR46586:SF3">
    <property type="entry name" value="ANKYRIN REPEAT-CONTAINING PROTEIN"/>
    <property type="match status" value="1"/>
</dbReference>
<protein>
    <recommendedName>
        <fullName evidence="4">Ankyrin repeat domain-containing protein</fullName>
    </recommendedName>
</protein>
<dbReference type="OrthoDB" id="194358at2759"/>
<sequence>METRLSEVTEATRSEGAGPSASVRSRSEAEGGGDGQQAVLTNPPLLEAILSFVGCGQWLYLASVAHSWRTAYMSVTARRQGVPWVCVTAAAAVAEAPARLEMGLACGVRLPARGGSFDVEEAAGASGSTEVIRRMRQLGMSAAGVAAECGEHMTLQTWIDLVPHILCDAYDGAQQEAALIWLSQHARPWPVWYCTHLCFTAAENGQLAALKFLMRDDRGQALFGPLIPDPSVVDTAGPEWRHAPGYSFEHNRVGYQFTLMDKAAVGGNVEVLRWLRQEHALPFTPFTMRFAAEKGHLAALKWLHAAGCPHDVEDLCARSFRALADTPGVTPSQMEWLRSLGGSWSRQTATHALLHLLRDFRNTAAVQWLRREGAEWPELNTVVNQFDHCDDFVAEALVDAARQGCPWGRWTPTHCRIVSRGRYSIIKPLHAAGCPCECD</sequence>
<dbReference type="PANTHER" id="PTHR46586">
    <property type="entry name" value="ANKYRIN REPEAT-CONTAINING PROTEIN"/>
    <property type="match status" value="1"/>
</dbReference>
<evidence type="ECO:0000256" key="1">
    <source>
        <dbReference type="SAM" id="MobiDB-lite"/>
    </source>
</evidence>
<dbReference type="Proteomes" id="UP000664859">
    <property type="component" value="Unassembled WGS sequence"/>
</dbReference>
<organism evidence="2 3">
    <name type="scientific">Tribonema minus</name>
    <dbReference type="NCBI Taxonomy" id="303371"/>
    <lineage>
        <taxon>Eukaryota</taxon>
        <taxon>Sar</taxon>
        <taxon>Stramenopiles</taxon>
        <taxon>Ochrophyta</taxon>
        <taxon>PX clade</taxon>
        <taxon>Xanthophyceae</taxon>
        <taxon>Tribonematales</taxon>
        <taxon>Tribonemataceae</taxon>
        <taxon>Tribonema</taxon>
    </lineage>
</organism>
<dbReference type="InterPro" id="IPR036770">
    <property type="entry name" value="Ankyrin_rpt-contain_sf"/>
</dbReference>
<dbReference type="EMBL" id="JAFCMP010000520">
    <property type="protein sequence ID" value="KAG5177898.1"/>
    <property type="molecule type" value="Genomic_DNA"/>
</dbReference>
<dbReference type="AlphaFoldDB" id="A0A835YNS1"/>
<dbReference type="Gene3D" id="1.25.40.20">
    <property type="entry name" value="Ankyrin repeat-containing domain"/>
    <property type="match status" value="1"/>
</dbReference>
<feature type="region of interest" description="Disordered" evidence="1">
    <location>
        <begin position="1"/>
        <end position="38"/>
    </location>
</feature>
<dbReference type="SUPFAM" id="SSF140860">
    <property type="entry name" value="Pseudo ankyrin repeat-like"/>
    <property type="match status" value="1"/>
</dbReference>
<accession>A0A835YNS1</accession>
<proteinExistence type="predicted"/>
<evidence type="ECO:0000313" key="3">
    <source>
        <dbReference type="Proteomes" id="UP000664859"/>
    </source>
</evidence>